<comment type="similarity">
    <text evidence="5">Belongs to the ABC transporter superfamily. Drug exporter-1 (DrugE1) (TC 3.A.1.105) family.</text>
</comment>
<dbReference type="PANTHER" id="PTHR43582">
    <property type="entry name" value="LINEARMYCIN RESISTANCE ATP-BINDING PROTEIN LNRL"/>
    <property type="match status" value="1"/>
</dbReference>
<evidence type="ECO:0000256" key="6">
    <source>
        <dbReference type="SAM" id="MobiDB-lite"/>
    </source>
</evidence>
<keyword evidence="3" id="KW-0547">Nucleotide-binding</keyword>
<dbReference type="InterPro" id="IPR017871">
    <property type="entry name" value="ABC_transporter-like_CS"/>
</dbReference>
<dbReference type="GO" id="GO:0005886">
    <property type="term" value="C:plasma membrane"/>
    <property type="evidence" value="ECO:0007669"/>
    <property type="project" value="UniProtKB-SubCell"/>
</dbReference>
<gene>
    <name evidence="8" type="ORF">MNBD_GAMMA17-761</name>
</gene>
<dbReference type="PROSITE" id="PS50893">
    <property type="entry name" value="ABC_TRANSPORTER_2"/>
    <property type="match status" value="1"/>
</dbReference>
<sequence length="437" mass="48733">MTNLAIQIKGLTKIYPPDNRAVDTLDLEIKEGEIMALLGPNGAGKSTTIRAASTLCGFDEGNVVVAGFDVDTHSLEVRQAIGVVAQQTGIDYFLTGRENMMLQGHLYRMKKSDINNRITELASYFELDGSIDNLVSTYSGGMRRKLDIACALIHRPKVLFLDEPTLGLDIKNRKILWKHIDKLNKEFGLTILLTTHYLEEADNLSHQVAIINNGKVQVVDTPDALKNSIHGDSITVTFDDVGKNEQAFFHFAQQQSYIKGATWEDNKLHLYVEDGGANVAALMAVAADNKAQITNLSLSRPTLDDVFLKYTGSSISDTKEEEGDEWWKQWAGKGGNTGKWKSQWGANDSDAEEDGEDQAWKNSDWAKNSDHSENLGAQKREEAQSQQSAWPSEQQQWPDKEESHNASGEQGSQQWDQSQQGDWKNNEWNKNKDGGEK</sequence>
<organism evidence="8">
    <name type="scientific">hydrothermal vent metagenome</name>
    <dbReference type="NCBI Taxonomy" id="652676"/>
    <lineage>
        <taxon>unclassified sequences</taxon>
        <taxon>metagenomes</taxon>
        <taxon>ecological metagenomes</taxon>
    </lineage>
</organism>
<reference evidence="8" key="1">
    <citation type="submission" date="2018-06" db="EMBL/GenBank/DDBJ databases">
        <authorList>
            <person name="Zhirakovskaya E."/>
        </authorList>
    </citation>
    <scope>NUCLEOTIDE SEQUENCE</scope>
</reference>
<feature type="region of interest" description="Disordered" evidence="6">
    <location>
        <begin position="329"/>
        <end position="437"/>
    </location>
</feature>
<dbReference type="InterPro" id="IPR005894">
    <property type="entry name" value="DrrA"/>
</dbReference>
<dbReference type="InterPro" id="IPR003593">
    <property type="entry name" value="AAA+_ATPase"/>
</dbReference>
<dbReference type="InterPro" id="IPR027417">
    <property type="entry name" value="P-loop_NTPase"/>
</dbReference>
<evidence type="ECO:0000259" key="7">
    <source>
        <dbReference type="PROSITE" id="PS50893"/>
    </source>
</evidence>
<comment type="subcellular location">
    <subcellularLocation>
        <location evidence="1">Cell membrane</location>
        <topology evidence="1">Peripheral membrane protein</topology>
        <orientation evidence="1">Cytoplasmic side</orientation>
    </subcellularLocation>
</comment>
<evidence type="ECO:0000256" key="4">
    <source>
        <dbReference type="ARBA" id="ARBA00022840"/>
    </source>
</evidence>
<dbReference type="PROSITE" id="PS00211">
    <property type="entry name" value="ABC_TRANSPORTER_1"/>
    <property type="match status" value="1"/>
</dbReference>
<feature type="compositionally biased region" description="Polar residues" evidence="6">
    <location>
        <begin position="384"/>
        <end position="397"/>
    </location>
</feature>
<feature type="compositionally biased region" description="Low complexity" evidence="6">
    <location>
        <begin position="410"/>
        <end position="423"/>
    </location>
</feature>
<evidence type="ECO:0000256" key="2">
    <source>
        <dbReference type="ARBA" id="ARBA00022448"/>
    </source>
</evidence>
<dbReference type="GO" id="GO:1900753">
    <property type="term" value="P:doxorubicin transport"/>
    <property type="evidence" value="ECO:0007669"/>
    <property type="project" value="InterPro"/>
</dbReference>
<dbReference type="NCBIfam" id="TIGR01188">
    <property type="entry name" value="drrA"/>
    <property type="match status" value="1"/>
</dbReference>
<dbReference type="SMART" id="SM00382">
    <property type="entry name" value="AAA"/>
    <property type="match status" value="1"/>
</dbReference>
<dbReference type="Gene3D" id="3.40.50.300">
    <property type="entry name" value="P-loop containing nucleotide triphosphate hydrolases"/>
    <property type="match status" value="1"/>
</dbReference>
<proteinExistence type="inferred from homology"/>
<dbReference type="InterPro" id="IPR003439">
    <property type="entry name" value="ABC_transporter-like_ATP-bd"/>
</dbReference>
<dbReference type="InterPro" id="IPR025302">
    <property type="entry name" value="DrrA1/2-like_C"/>
</dbReference>
<accession>A0A3B0ZD25</accession>
<dbReference type="PANTHER" id="PTHR43582:SF2">
    <property type="entry name" value="LINEARMYCIN RESISTANCE ATP-BINDING PROTEIN LNRL"/>
    <property type="match status" value="1"/>
</dbReference>
<dbReference type="Pfam" id="PF13732">
    <property type="entry name" value="DrrA1-3_C"/>
    <property type="match status" value="1"/>
</dbReference>
<protein>
    <submittedName>
        <fullName evidence="8">Efflux ABC transporter, ATP-binding protein</fullName>
    </submittedName>
</protein>
<evidence type="ECO:0000313" key="8">
    <source>
        <dbReference type="EMBL" id="VAW86880.1"/>
    </source>
</evidence>
<dbReference type="GO" id="GO:0043215">
    <property type="term" value="P:daunorubicin transport"/>
    <property type="evidence" value="ECO:0007669"/>
    <property type="project" value="InterPro"/>
</dbReference>
<keyword evidence="2" id="KW-0813">Transport</keyword>
<keyword evidence="4 8" id="KW-0067">ATP-binding</keyword>
<feature type="compositionally biased region" description="Basic and acidic residues" evidence="6">
    <location>
        <begin position="367"/>
        <end position="383"/>
    </location>
</feature>
<dbReference type="GO" id="GO:0005524">
    <property type="term" value="F:ATP binding"/>
    <property type="evidence" value="ECO:0007669"/>
    <property type="project" value="UniProtKB-KW"/>
</dbReference>
<feature type="domain" description="ABC transporter" evidence="7">
    <location>
        <begin position="6"/>
        <end position="238"/>
    </location>
</feature>
<dbReference type="EMBL" id="UOFQ01000054">
    <property type="protein sequence ID" value="VAW86880.1"/>
    <property type="molecule type" value="Genomic_DNA"/>
</dbReference>
<name>A0A3B0ZD25_9ZZZZ</name>
<dbReference type="SUPFAM" id="SSF52540">
    <property type="entry name" value="P-loop containing nucleoside triphosphate hydrolases"/>
    <property type="match status" value="1"/>
</dbReference>
<dbReference type="GO" id="GO:0016887">
    <property type="term" value="F:ATP hydrolysis activity"/>
    <property type="evidence" value="ECO:0007669"/>
    <property type="project" value="InterPro"/>
</dbReference>
<dbReference type="Pfam" id="PF00005">
    <property type="entry name" value="ABC_tran"/>
    <property type="match status" value="1"/>
</dbReference>
<dbReference type="AlphaFoldDB" id="A0A3B0ZD25"/>
<evidence type="ECO:0000256" key="5">
    <source>
        <dbReference type="ARBA" id="ARBA00049985"/>
    </source>
</evidence>
<evidence type="ECO:0000256" key="3">
    <source>
        <dbReference type="ARBA" id="ARBA00022741"/>
    </source>
</evidence>
<feature type="compositionally biased region" description="Basic and acidic residues" evidence="6">
    <location>
        <begin position="424"/>
        <end position="437"/>
    </location>
</feature>
<evidence type="ECO:0000256" key="1">
    <source>
        <dbReference type="ARBA" id="ARBA00004413"/>
    </source>
</evidence>